<evidence type="ECO:0000256" key="1">
    <source>
        <dbReference type="SAM" id="Phobius"/>
    </source>
</evidence>
<proteinExistence type="predicted"/>
<reference evidence="2 3" key="1">
    <citation type="submission" date="2020-02" db="EMBL/GenBank/DDBJ databases">
        <title>Genome sequence of the type strain CGMCC 1.15528 of Mesorhizobium zhangyense.</title>
        <authorList>
            <person name="Gao J."/>
            <person name="Sun J."/>
        </authorList>
    </citation>
    <scope>NUCLEOTIDE SEQUENCE [LARGE SCALE GENOMIC DNA]</scope>
    <source>
        <strain evidence="2 3">CGMCC 1.15528</strain>
    </source>
</reference>
<keyword evidence="1" id="KW-1133">Transmembrane helix</keyword>
<organism evidence="2 3">
    <name type="scientific">Mesorhizobium zhangyense</name>
    <dbReference type="NCBI Taxonomy" id="1776730"/>
    <lineage>
        <taxon>Bacteria</taxon>
        <taxon>Pseudomonadati</taxon>
        <taxon>Pseudomonadota</taxon>
        <taxon>Alphaproteobacteria</taxon>
        <taxon>Hyphomicrobiales</taxon>
        <taxon>Phyllobacteriaceae</taxon>
        <taxon>Mesorhizobium</taxon>
    </lineage>
</organism>
<evidence type="ECO:0000313" key="2">
    <source>
        <dbReference type="EMBL" id="NGN42474.1"/>
    </source>
</evidence>
<feature type="transmembrane region" description="Helical" evidence="1">
    <location>
        <begin position="91"/>
        <end position="108"/>
    </location>
</feature>
<evidence type="ECO:0000313" key="3">
    <source>
        <dbReference type="Proteomes" id="UP000481252"/>
    </source>
</evidence>
<keyword evidence="1" id="KW-0812">Transmembrane</keyword>
<dbReference type="AlphaFoldDB" id="A0A7C9R828"/>
<sequence length="216" mass="22171">MAEGRTARPVSGEIMTGVSVEAVIAWPVHDAADVVDADYELVSPPRRAPVAPEAEPAAFAPAAAPVDGMGMLLRDPAQPAASRLASRGGPIFWVFGLGLAAAAFWVSGGHELVRQASFLSTAQAAPGFTISGVTSRIDTIGARPVLFVDGQASNSGNMAARLPPLEIHVTGTDGAIARYKLGTADKPLAPGGRFAFSSRLEVPKNGVKTVSVAFGD</sequence>
<keyword evidence="3" id="KW-1185">Reference proteome</keyword>
<keyword evidence="1" id="KW-0472">Membrane</keyword>
<dbReference type="Proteomes" id="UP000481252">
    <property type="component" value="Unassembled WGS sequence"/>
</dbReference>
<dbReference type="RefSeq" id="WP_165118820.1">
    <property type="nucleotide sequence ID" value="NZ_JAAKZG010000005.1"/>
</dbReference>
<comment type="caution">
    <text evidence="2">The sequence shown here is derived from an EMBL/GenBank/DDBJ whole genome shotgun (WGS) entry which is preliminary data.</text>
</comment>
<dbReference type="EMBL" id="JAAKZG010000005">
    <property type="protein sequence ID" value="NGN42474.1"/>
    <property type="molecule type" value="Genomic_DNA"/>
</dbReference>
<evidence type="ECO:0008006" key="4">
    <source>
        <dbReference type="Google" id="ProtNLM"/>
    </source>
</evidence>
<protein>
    <recommendedName>
        <fullName evidence="4">DUF3426 domain-containing protein</fullName>
    </recommendedName>
</protein>
<gene>
    <name evidence="2" type="ORF">G6N74_15500</name>
</gene>
<accession>A0A7C9R828</accession>
<name>A0A7C9R828_9HYPH</name>